<dbReference type="SUPFAM" id="SSF82866">
    <property type="entry name" value="Multidrug efflux transporter AcrB transmembrane domain"/>
    <property type="match status" value="2"/>
</dbReference>
<reference evidence="2 3" key="1">
    <citation type="submission" date="2017-06" db="EMBL/GenBank/DDBJ databases">
        <title>Whole Genome Sequences of Colwellia marinimaniae MTCD1.</title>
        <authorList>
            <person name="Kusumoto H."/>
            <person name="Inoue M."/>
            <person name="Tanikawa K."/>
            <person name="Maeji H."/>
            <person name="Cameron J.H."/>
            <person name="Bartlett D.H."/>
        </authorList>
    </citation>
    <scope>NUCLEOTIDE SEQUENCE [LARGE SCALE GENOMIC DNA]</scope>
    <source>
        <strain evidence="2 3">MTCD1</strain>
    </source>
</reference>
<keyword evidence="1" id="KW-1133">Transmembrane helix</keyword>
<feature type="transmembrane region" description="Helical" evidence="1">
    <location>
        <begin position="12"/>
        <end position="30"/>
    </location>
</feature>
<feature type="transmembrane region" description="Helical" evidence="1">
    <location>
        <begin position="432"/>
        <end position="454"/>
    </location>
</feature>
<evidence type="ECO:0000256" key="1">
    <source>
        <dbReference type="SAM" id="Phobius"/>
    </source>
</evidence>
<name>A0ABQ0MT62_9GAMM</name>
<feature type="transmembrane region" description="Helical" evidence="1">
    <location>
        <begin position="532"/>
        <end position="557"/>
    </location>
</feature>
<dbReference type="Gene3D" id="3.30.70.1440">
    <property type="entry name" value="Multidrug efflux transporter AcrB pore domain"/>
    <property type="match status" value="1"/>
</dbReference>
<dbReference type="InterPro" id="IPR001036">
    <property type="entry name" value="Acrflvin-R"/>
</dbReference>
<dbReference type="PANTHER" id="PTHR32063">
    <property type="match status" value="1"/>
</dbReference>
<feature type="transmembrane region" description="Helical" evidence="1">
    <location>
        <begin position="360"/>
        <end position="378"/>
    </location>
</feature>
<sequence>MKLPRLAIDNAQFTLTVFLLLVLVGVLSYFNMPRSEDPQFDLPVTLIEVVYPGASPSDIETLVVDPLEQEIADIENIKKIEAKIHNGAVRITIDFLYGTDAEAAFNKVKQAVATVRPSLPTGIAELLVLKATPSSVAIMQLALWSEPTDYKIMELQAKLLEKRLETIASVRKASIWGYPRQIVAIDIDLALLKHYGLALTDINQILQGRAMNITPGFVDAGTRRFNVKASGNFTQLVDIEDTIISSSNIAKANGILKVKDIAQVSFASAEPSYLAYFDDIPAIFITVEQREKTNIFVLTEQINQELELFKQNLPSGLKLEKIFQQADSVNVRVNGFFDNLTQGLVIVGLMALLFLGFREALVVIIAIPISFLMAIGWLDFSGYGLQQMSIVGLIIALGLLVDNAIVVTESIHREKKLGKDIKQAAADGTSKVAWAIASGTITTMLAFLPMLMIQSNTGDFIRSMPVTVVLVLLASLLVALTLTPLLASKLLVVITPDNKPKTLKIQTLQHYANQFAEKNYTDILKVLMRHKIAVILVSLVALVAMLSLFGQVGVSLFPKAEKPMLLINVTTPANSSLAYTDKILQQVRQHVKQYTLVDKVALNIGNANPRIYYNEVPKRGMIRFGQALLVLKAYQADEVTALVKNLRDDFNHWPQADISVKEFTQGPVTDQVIAIRLLSESLTDLEQVANDLAAKMRQLSGVVNIDNPIGMANTELVLTIDYQQASLSGVSIERLDKTISTILSGTNIGQFNDTNGEDYPIIVRRSNPSLDSLSAIEVSNNQGVAIPLAQLATMELKKGGSDFFHYQKLRMAKVSADVETGYSVGDITKQLVAYLEQYDLPKGMYFTLGGEEESRQKTFAGLTQIMLITAMGIFAVLVLQFKSILQPMIIFSSIPFAMAGSIIGLYLTGLSFSMMAFVGLISLFGIVVNNAIILIDSTNANLRAGLELHSAILKASAVRFTPILLTTLTTIGGLIPLTLFGGGLWQPLGVVLISGLCISAISSFLLVPILTELFTPKASVKAPS</sequence>
<dbReference type="Proteomes" id="UP000197068">
    <property type="component" value="Unassembled WGS sequence"/>
</dbReference>
<evidence type="ECO:0000313" key="3">
    <source>
        <dbReference type="Proteomes" id="UP000197068"/>
    </source>
</evidence>
<dbReference type="Pfam" id="PF00873">
    <property type="entry name" value="ACR_tran"/>
    <property type="match status" value="1"/>
</dbReference>
<proteinExistence type="predicted"/>
<feature type="transmembrane region" description="Helical" evidence="1">
    <location>
        <begin position="859"/>
        <end position="881"/>
    </location>
</feature>
<feature type="transmembrane region" description="Helical" evidence="1">
    <location>
        <begin position="956"/>
        <end position="979"/>
    </location>
</feature>
<organism evidence="2 3">
    <name type="scientific">Colwellia marinimaniae</name>
    <dbReference type="NCBI Taxonomy" id="1513592"/>
    <lineage>
        <taxon>Bacteria</taxon>
        <taxon>Pseudomonadati</taxon>
        <taxon>Pseudomonadota</taxon>
        <taxon>Gammaproteobacteria</taxon>
        <taxon>Alteromonadales</taxon>
        <taxon>Colwelliaceae</taxon>
        <taxon>Colwellia</taxon>
    </lineage>
</organism>
<dbReference type="Gene3D" id="3.30.2090.10">
    <property type="entry name" value="Multidrug efflux transporter AcrB TolC docking domain, DN and DC subdomains"/>
    <property type="match status" value="2"/>
</dbReference>
<keyword evidence="1" id="KW-0472">Membrane</keyword>
<comment type="caution">
    <text evidence="2">The sequence shown here is derived from an EMBL/GenBank/DDBJ whole genome shotgun (WGS) entry which is preliminary data.</text>
</comment>
<feature type="transmembrane region" description="Helical" evidence="1">
    <location>
        <begin position="914"/>
        <end position="935"/>
    </location>
</feature>
<keyword evidence="3" id="KW-1185">Reference proteome</keyword>
<accession>A0ABQ0MT62</accession>
<gene>
    <name evidence="2" type="ORF">MTCD1_01112</name>
</gene>
<dbReference type="Gene3D" id="3.30.70.1430">
    <property type="entry name" value="Multidrug efflux transporter AcrB pore domain"/>
    <property type="match status" value="2"/>
</dbReference>
<feature type="transmembrane region" description="Helical" evidence="1">
    <location>
        <begin position="466"/>
        <end position="494"/>
    </location>
</feature>
<feature type="transmembrane region" description="Helical" evidence="1">
    <location>
        <begin position="985"/>
        <end position="1007"/>
    </location>
</feature>
<keyword evidence="1" id="KW-0812">Transmembrane</keyword>
<feature type="transmembrane region" description="Helical" evidence="1">
    <location>
        <begin position="888"/>
        <end position="908"/>
    </location>
</feature>
<feature type="transmembrane region" description="Helical" evidence="1">
    <location>
        <begin position="390"/>
        <end position="411"/>
    </location>
</feature>
<dbReference type="PANTHER" id="PTHR32063:SF24">
    <property type="entry name" value="CATION EFFLUX SYSTEM (ACRB_ACRD_ACRF FAMILY)"/>
    <property type="match status" value="1"/>
</dbReference>
<dbReference type="RefSeq" id="WP_057183493.1">
    <property type="nucleotide sequence ID" value="NZ_BDQM01000006.1"/>
</dbReference>
<dbReference type="SUPFAM" id="SSF82714">
    <property type="entry name" value="Multidrug efflux transporter AcrB TolC docking domain, DN and DC subdomains"/>
    <property type="match status" value="2"/>
</dbReference>
<evidence type="ECO:0000313" key="2">
    <source>
        <dbReference type="EMBL" id="GAW95509.1"/>
    </source>
</evidence>
<dbReference type="PRINTS" id="PR00702">
    <property type="entry name" value="ACRIFLAVINRP"/>
</dbReference>
<dbReference type="Gene3D" id="1.20.1640.10">
    <property type="entry name" value="Multidrug efflux transporter AcrB transmembrane domain"/>
    <property type="match status" value="2"/>
</dbReference>
<dbReference type="InterPro" id="IPR027463">
    <property type="entry name" value="AcrB_DN_DC_subdom"/>
</dbReference>
<dbReference type="EMBL" id="BDQM01000006">
    <property type="protein sequence ID" value="GAW95509.1"/>
    <property type="molecule type" value="Genomic_DNA"/>
</dbReference>
<feature type="transmembrane region" description="Helical" evidence="1">
    <location>
        <begin position="336"/>
        <end position="355"/>
    </location>
</feature>
<dbReference type="SUPFAM" id="SSF82693">
    <property type="entry name" value="Multidrug efflux transporter AcrB pore domain, PN1, PN2, PC1 and PC2 subdomains"/>
    <property type="match status" value="2"/>
</dbReference>
<dbReference type="Gene3D" id="3.30.70.1320">
    <property type="entry name" value="Multidrug efflux transporter AcrB pore domain like"/>
    <property type="match status" value="1"/>
</dbReference>
<protein>
    <submittedName>
        <fullName evidence="2">Multidrug transporter AcrB</fullName>
    </submittedName>
</protein>